<dbReference type="PANTHER" id="PTHR10252:SF54">
    <property type="entry name" value="CHROMATIN ACCESSIBILITY COMPLEX PROTEIN 1"/>
    <property type="match status" value="1"/>
</dbReference>
<reference evidence="5" key="1">
    <citation type="journal article" date="2021" name="Nat. Commun.">
        <title>Genetic determinants of endophytism in the Arabidopsis root mycobiome.</title>
        <authorList>
            <person name="Mesny F."/>
            <person name="Miyauchi S."/>
            <person name="Thiergart T."/>
            <person name="Pickel B."/>
            <person name="Atanasova L."/>
            <person name="Karlsson M."/>
            <person name="Huettel B."/>
            <person name="Barry K.W."/>
            <person name="Haridas S."/>
            <person name="Chen C."/>
            <person name="Bauer D."/>
            <person name="Andreopoulos W."/>
            <person name="Pangilinan J."/>
            <person name="LaButti K."/>
            <person name="Riley R."/>
            <person name="Lipzen A."/>
            <person name="Clum A."/>
            <person name="Drula E."/>
            <person name="Henrissat B."/>
            <person name="Kohler A."/>
            <person name="Grigoriev I.V."/>
            <person name="Martin F.M."/>
            <person name="Hacquard S."/>
        </authorList>
    </citation>
    <scope>NUCLEOTIDE SEQUENCE</scope>
    <source>
        <strain evidence="5">MPI-CAGE-AT-0016</strain>
    </source>
</reference>
<protein>
    <submittedName>
        <fullName evidence="5">Histone-fold-containing protein</fullName>
    </submittedName>
</protein>
<feature type="compositionally biased region" description="Low complexity" evidence="3">
    <location>
        <begin position="144"/>
        <end position="160"/>
    </location>
</feature>
<dbReference type="InterPro" id="IPR009072">
    <property type="entry name" value="Histone-fold"/>
</dbReference>
<evidence type="ECO:0000256" key="3">
    <source>
        <dbReference type="SAM" id="MobiDB-lite"/>
    </source>
</evidence>
<keyword evidence="2" id="KW-0539">Nucleus</keyword>
<evidence type="ECO:0000313" key="6">
    <source>
        <dbReference type="Proteomes" id="UP000813385"/>
    </source>
</evidence>
<dbReference type="Pfam" id="PF00808">
    <property type="entry name" value="CBFD_NFYB_HMF"/>
    <property type="match status" value="1"/>
</dbReference>
<dbReference type="GO" id="GO:0008623">
    <property type="term" value="C:CHRAC"/>
    <property type="evidence" value="ECO:0007669"/>
    <property type="project" value="TreeGrafter"/>
</dbReference>
<feature type="domain" description="Transcription factor CBF/NF-Y/archaeal histone" evidence="4">
    <location>
        <begin position="20"/>
        <end position="84"/>
    </location>
</feature>
<evidence type="ECO:0000259" key="4">
    <source>
        <dbReference type="Pfam" id="PF00808"/>
    </source>
</evidence>
<name>A0A8K0T7U8_9PEZI</name>
<evidence type="ECO:0000313" key="5">
    <source>
        <dbReference type="EMBL" id="KAH7353666.1"/>
    </source>
</evidence>
<dbReference type="AlphaFoldDB" id="A0A8K0T7U8"/>
<accession>A0A8K0T7U8</accession>
<dbReference type="SUPFAM" id="SSF47113">
    <property type="entry name" value="Histone-fold"/>
    <property type="match status" value="1"/>
</dbReference>
<gene>
    <name evidence="5" type="ORF">B0T11DRAFT_287213</name>
</gene>
<dbReference type="EMBL" id="JAGPXD010000005">
    <property type="protein sequence ID" value="KAH7353666.1"/>
    <property type="molecule type" value="Genomic_DNA"/>
</dbReference>
<evidence type="ECO:0000256" key="1">
    <source>
        <dbReference type="ARBA" id="ARBA00004123"/>
    </source>
</evidence>
<organism evidence="5 6">
    <name type="scientific">Plectosphaerella cucumerina</name>
    <dbReference type="NCBI Taxonomy" id="40658"/>
    <lineage>
        <taxon>Eukaryota</taxon>
        <taxon>Fungi</taxon>
        <taxon>Dikarya</taxon>
        <taxon>Ascomycota</taxon>
        <taxon>Pezizomycotina</taxon>
        <taxon>Sordariomycetes</taxon>
        <taxon>Hypocreomycetidae</taxon>
        <taxon>Glomerellales</taxon>
        <taxon>Plectosphaerellaceae</taxon>
        <taxon>Plectosphaerella</taxon>
    </lineage>
</organism>
<dbReference type="GO" id="GO:0006261">
    <property type="term" value="P:DNA-templated DNA replication"/>
    <property type="evidence" value="ECO:0007669"/>
    <property type="project" value="TreeGrafter"/>
</dbReference>
<proteinExistence type="predicted"/>
<comment type="caution">
    <text evidence="5">The sequence shown here is derived from an EMBL/GenBank/DDBJ whole genome shotgun (WGS) entry which is preliminary data.</text>
</comment>
<dbReference type="CDD" id="cd23645">
    <property type="entry name" value="HFD_Dpb3-like"/>
    <property type="match status" value="1"/>
</dbReference>
<dbReference type="InterPro" id="IPR003958">
    <property type="entry name" value="CBFA_NFYB_domain"/>
</dbReference>
<feature type="region of interest" description="Disordered" evidence="3">
    <location>
        <begin position="144"/>
        <end position="199"/>
    </location>
</feature>
<dbReference type="GO" id="GO:0046982">
    <property type="term" value="F:protein heterodimerization activity"/>
    <property type="evidence" value="ECO:0007669"/>
    <property type="project" value="InterPro"/>
</dbReference>
<dbReference type="PANTHER" id="PTHR10252">
    <property type="entry name" value="HISTONE-LIKE TRANSCRIPTION FACTOR CCAAT-RELATED"/>
    <property type="match status" value="1"/>
</dbReference>
<evidence type="ECO:0000256" key="2">
    <source>
        <dbReference type="ARBA" id="ARBA00023242"/>
    </source>
</evidence>
<dbReference type="Gene3D" id="1.10.20.10">
    <property type="entry name" value="Histone, subunit A"/>
    <property type="match status" value="1"/>
</dbReference>
<comment type="subcellular location">
    <subcellularLocation>
        <location evidence="1">Nucleus</location>
    </subcellularLocation>
</comment>
<keyword evidence="6" id="KW-1185">Reference proteome</keyword>
<dbReference type="InterPro" id="IPR050568">
    <property type="entry name" value="Transcr_DNA_Rep_Reg"/>
</dbReference>
<sequence length="199" mass="21077">MPYNTTAIPPRKEVTGQSVLPVARVKKILAQDQDINTCSANAAFIISMATELFVQHLANEAQNAAKMDRKPRRNIQYKDMANAVAHNDHLEFLEDLIPRTTPFKKVKASAAATRAQMSTDQAQDGKKQTKINAAAAAAAAAASSAVAGSSSKKRASSSAALNGINGHDTSSDDPNAQLQLEMRQAAATRDTDGDVNMAG</sequence>
<dbReference type="OrthoDB" id="636685at2759"/>
<dbReference type="Proteomes" id="UP000813385">
    <property type="component" value="Unassembled WGS sequence"/>
</dbReference>